<evidence type="ECO:0000313" key="3">
    <source>
        <dbReference type="Proteomes" id="UP000007842"/>
    </source>
</evidence>
<organism evidence="2 3">
    <name type="scientific">Streptantibioticus cattleyicolor (strain ATCC 35852 / DSM 46488 / JCM 4925 / NBRC 14057 / NRRL 8057)</name>
    <name type="common">Streptomyces cattleya</name>
    <dbReference type="NCBI Taxonomy" id="1003195"/>
    <lineage>
        <taxon>Bacteria</taxon>
        <taxon>Bacillati</taxon>
        <taxon>Actinomycetota</taxon>
        <taxon>Actinomycetes</taxon>
        <taxon>Kitasatosporales</taxon>
        <taxon>Streptomycetaceae</taxon>
        <taxon>Streptantibioticus</taxon>
    </lineage>
</organism>
<proteinExistence type="predicted"/>
<dbReference type="PATRIC" id="fig|1003195.29.peg.500"/>
<dbReference type="EMBL" id="CP003219">
    <property type="protein sequence ID" value="AEW92875.1"/>
    <property type="molecule type" value="Genomic_DNA"/>
</dbReference>
<sequence length="40" mass="4548">MGLSEIPFLSLEEIDSQSEFVSSLISAEDFEQAWIRARES</sequence>
<gene>
    <name evidence="2" type="ordered locus">SCATT_05040</name>
</gene>
<dbReference type="Proteomes" id="UP000007842">
    <property type="component" value="Chromosome"/>
</dbReference>
<evidence type="ECO:0000313" key="2">
    <source>
        <dbReference type="EMBL" id="AEW92875.1"/>
    </source>
</evidence>
<dbReference type="AlphaFoldDB" id="G8WPT6"/>
<accession>G8WPT6</accession>
<protein>
    <recommendedName>
        <fullName evidence="1">DUF6881 domain-containing protein</fullName>
    </recommendedName>
</protein>
<dbReference type="InterPro" id="IPR049248">
    <property type="entry name" value="DUF6881"/>
</dbReference>
<dbReference type="Pfam" id="PF21812">
    <property type="entry name" value="DUF6881"/>
    <property type="match status" value="1"/>
</dbReference>
<reference evidence="3" key="1">
    <citation type="submission" date="2011-12" db="EMBL/GenBank/DDBJ databases">
        <title>Complete genome sequence of Streptomyces cattleya strain DSM 46488.</title>
        <authorList>
            <person name="Ou H.-Y."/>
            <person name="Li P."/>
            <person name="Zhao C."/>
            <person name="O'Hagan D."/>
            <person name="Deng Z."/>
        </authorList>
    </citation>
    <scope>NUCLEOTIDE SEQUENCE [LARGE SCALE GENOMIC DNA]</scope>
    <source>
        <strain evidence="3">ATCC 35852 / DSM 46488 / JCM 4925 / NBRC 14057 / NRRL 8057</strain>
    </source>
</reference>
<evidence type="ECO:0000259" key="1">
    <source>
        <dbReference type="Pfam" id="PF21812"/>
    </source>
</evidence>
<dbReference type="eggNOG" id="ENOG5033E29">
    <property type="taxonomic scope" value="Bacteria"/>
</dbReference>
<dbReference type="HOGENOM" id="CLU_3296983_0_0_11"/>
<name>G8WPT6_STREN</name>
<feature type="domain" description="DUF6881" evidence="1">
    <location>
        <begin position="2"/>
        <end position="38"/>
    </location>
</feature>
<keyword evidence="3" id="KW-1185">Reference proteome</keyword>
<dbReference type="KEGG" id="scy:SCATT_05040"/>